<dbReference type="Proteomes" id="UP000076335">
    <property type="component" value="Unassembled WGS sequence"/>
</dbReference>
<feature type="compositionally biased region" description="Low complexity" evidence="2">
    <location>
        <begin position="59"/>
        <end position="70"/>
    </location>
</feature>
<dbReference type="EMBL" id="LPVY01000004">
    <property type="protein sequence ID" value="KZB67293.1"/>
    <property type="molecule type" value="Genomic_DNA"/>
</dbReference>
<proteinExistence type="predicted"/>
<dbReference type="AlphaFoldDB" id="A0A154L8V6"/>
<organism evidence="4 5">
    <name type="scientific">Thalassospira lucentensis</name>
    <dbReference type="NCBI Taxonomy" id="168935"/>
    <lineage>
        <taxon>Bacteria</taxon>
        <taxon>Pseudomonadati</taxon>
        <taxon>Pseudomonadota</taxon>
        <taxon>Alphaproteobacteria</taxon>
        <taxon>Rhodospirillales</taxon>
        <taxon>Thalassospiraceae</taxon>
        <taxon>Thalassospira</taxon>
    </lineage>
</organism>
<dbReference type="PROSITE" id="PS51257">
    <property type="entry name" value="PROKAR_LIPOPROTEIN"/>
    <property type="match status" value="1"/>
</dbReference>
<keyword evidence="1" id="KW-0175">Coiled coil</keyword>
<feature type="region of interest" description="Disordered" evidence="2">
    <location>
        <begin position="48"/>
        <end position="72"/>
    </location>
</feature>
<accession>A0A154L8V6</accession>
<sequence length="531" mass="57827">MQKAVFKARRLSHAGTLLVALIALVGCQTTDITTATSDFFSTLTNASETSGTAPATKQAASGESTAASATPENTIKKSPYKWGLLTLLVGGGGPSGDDWYLFVYPTANTQNFVGVNGPMLTIANTHSVQLWPGDYRVIVRHNTVDKFDKVVTISAGETLRLTGEYGYFSNSVKSERFPFYNEFQLQLATVLNRTEDIFLPVVVAWSGQWKFEFFGPQLNGEVNGPGPVRISKDGNEEARIIEAEVTPESITGTFELSDGGRFEGRFDQSEFRLAPSPIVKWKNGETFEGTFDVVVPKSGKLTRRSGSVWEGEIANGNPTGKGRMTAPDGHWVEYDNYEMKENFIGLRPCGSVSQPDGTCPYYKGKELASEAELNAKIAEDKRLAEIERQKREEQRKAQMAAAAAAVEAQRKAATEQAAREAAMPQKADDCTTATGTFSADGNLTTYTMNGSGSGSGHFRQFTYGGGAQYQFDIDFRFDTTPDSITFQYDEGIYRDASSGAVLQRTSIPGGSARCSFNGRILTIDGKEFVQN</sequence>
<evidence type="ECO:0000313" key="5">
    <source>
        <dbReference type="Proteomes" id="UP000076335"/>
    </source>
</evidence>
<keyword evidence="3" id="KW-0732">Signal</keyword>
<reference evidence="4 5" key="1">
    <citation type="submission" date="2015-12" db="EMBL/GenBank/DDBJ databases">
        <title>Genome sequence of Thalassospira lucentensis MCCC 1A02072.</title>
        <authorList>
            <person name="Lu L."/>
            <person name="Lai Q."/>
            <person name="Shao Z."/>
            <person name="Qian P."/>
        </authorList>
    </citation>
    <scope>NUCLEOTIDE SEQUENCE [LARGE SCALE GENOMIC DNA]</scope>
    <source>
        <strain evidence="4 5">MCCC 1A02072</strain>
    </source>
</reference>
<evidence type="ECO:0000313" key="4">
    <source>
        <dbReference type="EMBL" id="KZB67293.1"/>
    </source>
</evidence>
<feature type="signal peptide" evidence="3">
    <location>
        <begin position="1"/>
        <end position="25"/>
    </location>
</feature>
<dbReference type="RefSeq" id="WP_062949562.1">
    <property type="nucleotide sequence ID" value="NZ_LPVY01000004.1"/>
</dbReference>
<dbReference type="OrthoDB" id="7159040at2"/>
<feature type="chain" id="PRO_5007597079" evidence="3">
    <location>
        <begin position="26"/>
        <end position="531"/>
    </location>
</feature>
<evidence type="ECO:0000256" key="1">
    <source>
        <dbReference type="SAM" id="Coils"/>
    </source>
</evidence>
<evidence type="ECO:0000256" key="2">
    <source>
        <dbReference type="SAM" id="MobiDB-lite"/>
    </source>
</evidence>
<evidence type="ECO:0000256" key="3">
    <source>
        <dbReference type="SAM" id="SignalP"/>
    </source>
</evidence>
<name>A0A154L8V6_9PROT</name>
<gene>
    <name evidence="4" type="ORF">AUP42_13190</name>
</gene>
<protein>
    <submittedName>
        <fullName evidence="4">Uncharacterized protein</fullName>
    </submittedName>
</protein>
<feature type="coiled-coil region" evidence="1">
    <location>
        <begin position="376"/>
        <end position="416"/>
    </location>
</feature>
<comment type="caution">
    <text evidence="4">The sequence shown here is derived from an EMBL/GenBank/DDBJ whole genome shotgun (WGS) entry which is preliminary data.</text>
</comment>